<reference evidence="3 4" key="1">
    <citation type="journal article" date="2014" name="PLoS ONE">
        <title>The first complete genome sequence of the class fimbriimonadia in the phylum armatimonadetes.</title>
        <authorList>
            <person name="Hu Z.Y."/>
            <person name="Wang Y.Z."/>
            <person name="Im W.T."/>
            <person name="Wang S.Y."/>
            <person name="Zhao G.P."/>
            <person name="Zheng H.J."/>
            <person name="Quan Z.X."/>
        </authorList>
    </citation>
    <scope>NUCLEOTIDE SEQUENCE [LARGE SCALE GENOMIC DNA]</scope>
    <source>
        <strain evidence="3">Gsoil 348</strain>
    </source>
</reference>
<dbReference type="EMBL" id="CP007139">
    <property type="protein sequence ID" value="AIE86426.1"/>
    <property type="molecule type" value="Genomic_DNA"/>
</dbReference>
<sequence>MVLPSLLFALAFRQGNPLLSSLLPTPPKPDQVVVRVNGEPIKASEIEAYLWDWRGADVTQDVITYRLIQAEAKKAGVKTTVPEIQKAYDERLKTLRAGMPPGTDFDQAMRAQGFPKSRLYLRVHTDLLLDALVLKNFSPAGYVRVSTLAYKPVSDAATEVSAAILRAQAAYDRVSKGGAWEAELDKSDDEGTLKTTGGLLGWRMVNAFPASTQQELRVAKPGFITKPAQAAGAIQVFRVEALGTSASGADLEELRKAFLVSGRQDLVQRLRSQAKIDRVYLPKT</sequence>
<dbReference type="Proteomes" id="UP000027982">
    <property type="component" value="Chromosome"/>
</dbReference>
<keyword evidence="1" id="KW-0697">Rotamase</keyword>
<dbReference type="SUPFAM" id="SSF109998">
    <property type="entry name" value="Triger factor/SurA peptide-binding domain-like"/>
    <property type="match status" value="1"/>
</dbReference>
<dbReference type="PROSITE" id="PS50198">
    <property type="entry name" value="PPIC_PPIASE_2"/>
    <property type="match status" value="1"/>
</dbReference>
<protein>
    <submittedName>
        <fullName evidence="3">PpiC-type peptidyl-prolyl cis-trans isomerase</fullName>
    </submittedName>
</protein>
<dbReference type="STRING" id="661478.OP10G_3058"/>
<evidence type="ECO:0000313" key="3">
    <source>
        <dbReference type="EMBL" id="AIE86426.1"/>
    </source>
</evidence>
<dbReference type="HOGENOM" id="CLU_979167_0_0_0"/>
<dbReference type="InterPro" id="IPR000297">
    <property type="entry name" value="PPIase_PpiC"/>
</dbReference>
<dbReference type="KEGG" id="fgi:OP10G_3058"/>
<keyword evidence="1 3" id="KW-0413">Isomerase</keyword>
<dbReference type="RefSeq" id="WP_025229607.1">
    <property type="nucleotide sequence ID" value="NZ_CP007139.1"/>
</dbReference>
<proteinExistence type="predicted"/>
<gene>
    <name evidence="3" type="ORF">OP10G_3058</name>
</gene>
<keyword evidence="4" id="KW-1185">Reference proteome</keyword>
<dbReference type="AlphaFoldDB" id="A0A068NSK7"/>
<evidence type="ECO:0000256" key="1">
    <source>
        <dbReference type="PROSITE-ProRule" id="PRU00278"/>
    </source>
</evidence>
<dbReference type="GO" id="GO:0003755">
    <property type="term" value="F:peptidyl-prolyl cis-trans isomerase activity"/>
    <property type="evidence" value="ECO:0007669"/>
    <property type="project" value="UniProtKB-KW"/>
</dbReference>
<feature type="domain" description="PpiC" evidence="2">
    <location>
        <begin position="140"/>
        <end position="241"/>
    </location>
</feature>
<name>A0A068NSK7_FIMGI</name>
<dbReference type="InterPro" id="IPR027304">
    <property type="entry name" value="Trigger_fact/SurA_dom_sf"/>
</dbReference>
<evidence type="ECO:0000259" key="2">
    <source>
        <dbReference type="PROSITE" id="PS50198"/>
    </source>
</evidence>
<accession>A0A068NSK7</accession>
<evidence type="ECO:0000313" key="4">
    <source>
        <dbReference type="Proteomes" id="UP000027982"/>
    </source>
</evidence>
<organism evidence="3 4">
    <name type="scientific">Fimbriimonas ginsengisoli Gsoil 348</name>
    <dbReference type="NCBI Taxonomy" id="661478"/>
    <lineage>
        <taxon>Bacteria</taxon>
        <taxon>Bacillati</taxon>
        <taxon>Armatimonadota</taxon>
        <taxon>Fimbriimonadia</taxon>
        <taxon>Fimbriimonadales</taxon>
        <taxon>Fimbriimonadaceae</taxon>
        <taxon>Fimbriimonas</taxon>
    </lineage>
</organism>